<dbReference type="AlphaFoldDB" id="A0A0V0RAK9"/>
<evidence type="ECO:0000313" key="3">
    <source>
        <dbReference type="Proteomes" id="UP000054630"/>
    </source>
</evidence>
<reference evidence="2 3" key="1">
    <citation type="submission" date="2015-01" db="EMBL/GenBank/DDBJ databases">
        <title>Evolution of Trichinella species and genotypes.</title>
        <authorList>
            <person name="Korhonen P.K."/>
            <person name="Edoardo P."/>
            <person name="Giuseppe L.R."/>
            <person name="Gasser R.B."/>
        </authorList>
    </citation>
    <scope>NUCLEOTIDE SEQUENCE [LARGE SCALE GENOMIC DNA]</scope>
    <source>
        <strain evidence="2">ISS37</strain>
    </source>
</reference>
<sequence length="35" mass="3719">MQRSKAPTPIKEHQLDSKIDLIGKSASAGAGAQRQ</sequence>
<name>A0A0V0RAK9_9BILA</name>
<protein>
    <submittedName>
        <fullName evidence="2">Uncharacterized protein</fullName>
    </submittedName>
</protein>
<dbReference type="EMBL" id="JYDL01001980">
    <property type="protein sequence ID" value="KRX11533.1"/>
    <property type="molecule type" value="Genomic_DNA"/>
</dbReference>
<organism evidence="2 3">
    <name type="scientific">Trichinella nelsoni</name>
    <dbReference type="NCBI Taxonomy" id="6336"/>
    <lineage>
        <taxon>Eukaryota</taxon>
        <taxon>Metazoa</taxon>
        <taxon>Ecdysozoa</taxon>
        <taxon>Nematoda</taxon>
        <taxon>Enoplea</taxon>
        <taxon>Dorylaimia</taxon>
        <taxon>Trichinellida</taxon>
        <taxon>Trichinellidae</taxon>
        <taxon>Trichinella</taxon>
    </lineage>
</organism>
<feature type="region of interest" description="Disordered" evidence="1">
    <location>
        <begin position="1"/>
        <end position="35"/>
    </location>
</feature>
<feature type="compositionally biased region" description="Basic and acidic residues" evidence="1">
    <location>
        <begin position="10"/>
        <end position="21"/>
    </location>
</feature>
<gene>
    <name evidence="2" type="ORF">T07_6180</name>
</gene>
<comment type="caution">
    <text evidence="2">The sequence shown here is derived from an EMBL/GenBank/DDBJ whole genome shotgun (WGS) entry which is preliminary data.</text>
</comment>
<dbReference type="Proteomes" id="UP000054630">
    <property type="component" value="Unassembled WGS sequence"/>
</dbReference>
<evidence type="ECO:0000256" key="1">
    <source>
        <dbReference type="SAM" id="MobiDB-lite"/>
    </source>
</evidence>
<evidence type="ECO:0000313" key="2">
    <source>
        <dbReference type="EMBL" id="KRX11533.1"/>
    </source>
</evidence>
<keyword evidence="3" id="KW-1185">Reference proteome</keyword>
<proteinExistence type="predicted"/>
<accession>A0A0V0RAK9</accession>